<feature type="transmembrane region" description="Helical" evidence="1">
    <location>
        <begin position="272"/>
        <end position="291"/>
    </location>
</feature>
<dbReference type="STRING" id="1582439.NPIRD3C_0191"/>
<dbReference type="HOGENOM" id="CLU_932557_0_0_2"/>
<dbReference type="EMBL" id="CP010868">
    <property type="protein sequence ID" value="AJM91411.1"/>
    <property type="molecule type" value="Genomic_DNA"/>
</dbReference>
<reference evidence="3" key="1">
    <citation type="submission" date="2015-02" db="EMBL/GenBank/DDBJ databases">
        <title>Characterization of two novel Thaumarchaeota isolated from the Northern Adriatic Sea.</title>
        <authorList>
            <person name="Bayer B."/>
            <person name="Vojvoda J."/>
            <person name="Offre P."/>
            <person name="Srivastava A."/>
            <person name="Elisabeth N."/>
            <person name="Garcia J.A.L."/>
            <person name="Schleper C."/>
            <person name="Herndl G.J."/>
        </authorList>
    </citation>
    <scope>NUCLEOTIDE SEQUENCE [LARGE SCALE GENOMIC DNA]</scope>
    <source>
        <strain evidence="3">D3C</strain>
    </source>
</reference>
<sequence>MKTQIISIFVVMSLIFVIPLANAQISLGEKAEQESVEVFISSNGNVEVKHVVKPSNLPVDLELINGTISNLSVTNEHGENLEFSTNDKNVVLIQPAIENSIVKYNISDVLYLKERVWTWDFRYLETTSFIFPEKVDFVFSNERPVFLGDKKGIACHGCQMLLEYSTDEFKSFEKIKWEDKEFIVAIISNSKVNEFVFDQPTKSITYDVSEKNRFVNTIIPLELLWGPYSVFLDDEKTFFHEYINNGTHVWVSVIPETSGEVTIIGTTVIPEFPIIAPLAIGFLMILVLPFMKKFNLR</sequence>
<gene>
    <name evidence="2" type="ORF">NPIRD3C_0191</name>
</gene>
<reference evidence="2 3" key="2">
    <citation type="journal article" date="2016" name="ISME J.">
        <title>Physiological and genomic characterization of two novel marine thaumarchaeal strains indicates niche differentiation.</title>
        <authorList>
            <person name="Bayer B."/>
            <person name="Vojvoda J."/>
            <person name="Offre P."/>
            <person name="Alves R.J."/>
            <person name="Elisabeth N.H."/>
            <person name="Garcia J.A."/>
            <person name="Volland J.M."/>
            <person name="Srivastava A."/>
            <person name="Schleper C."/>
            <person name="Herndl G.J."/>
        </authorList>
    </citation>
    <scope>NUCLEOTIDE SEQUENCE [LARGE SCALE GENOMIC DNA]</scope>
    <source>
        <strain evidence="2 3">D3C</strain>
    </source>
</reference>
<organism evidence="2 3">
    <name type="scientific">Nitrosopumilus piranensis</name>
    <dbReference type="NCBI Taxonomy" id="1582439"/>
    <lineage>
        <taxon>Archaea</taxon>
        <taxon>Nitrososphaerota</taxon>
        <taxon>Nitrososphaeria</taxon>
        <taxon>Nitrosopumilales</taxon>
        <taxon>Nitrosopumilaceae</taxon>
        <taxon>Nitrosopumilus</taxon>
    </lineage>
</organism>
<dbReference type="PATRIC" id="fig|1582439.9.peg.192"/>
<reference evidence="2 3" key="3">
    <citation type="journal article" date="2019" name="Int. J. Syst. Evol. Microbiol.">
        <title>Nitrosopumilus adriaticus sp. nov. and Nitrosopumilus piranensis sp. nov., two ammonia-oxidizing archaea from the Adriatic Sea and members of the class Nitrososphaeria.</title>
        <authorList>
            <person name="Bayer B."/>
            <person name="Vojvoda J."/>
            <person name="Reinthaler T."/>
            <person name="Reyes C."/>
            <person name="Pinto M."/>
            <person name="Herndl G.J."/>
        </authorList>
    </citation>
    <scope>NUCLEOTIDE SEQUENCE [LARGE SCALE GENOMIC DNA]</scope>
    <source>
        <strain evidence="2 3">D3C</strain>
    </source>
</reference>
<dbReference type="AlphaFoldDB" id="A0A0C5BSZ4"/>
<keyword evidence="1" id="KW-0472">Membrane</keyword>
<keyword evidence="1" id="KW-1133">Transmembrane helix</keyword>
<dbReference type="Proteomes" id="UP000032027">
    <property type="component" value="Chromosome"/>
</dbReference>
<dbReference type="GeneID" id="41599367"/>
<keyword evidence="1" id="KW-0812">Transmembrane</keyword>
<evidence type="ECO:0000313" key="3">
    <source>
        <dbReference type="Proteomes" id="UP000032027"/>
    </source>
</evidence>
<evidence type="ECO:0000256" key="1">
    <source>
        <dbReference type="SAM" id="Phobius"/>
    </source>
</evidence>
<dbReference type="OrthoDB" id="11500at2157"/>
<dbReference type="KEGG" id="nid:NPIRD3C_0191"/>
<protein>
    <submittedName>
        <fullName evidence="2">Uncharacterized protein</fullName>
    </submittedName>
</protein>
<evidence type="ECO:0000313" key="2">
    <source>
        <dbReference type="EMBL" id="AJM91411.1"/>
    </source>
</evidence>
<keyword evidence="3" id="KW-1185">Reference proteome</keyword>
<dbReference type="RefSeq" id="WP_148702428.1">
    <property type="nucleotide sequence ID" value="NZ_CP010868.1"/>
</dbReference>
<accession>A0A0C5BSZ4</accession>
<proteinExistence type="predicted"/>
<name>A0A0C5BSZ4_9ARCH</name>